<evidence type="ECO:0000313" key="6">
    <source>
        <dbReference type="Proteomes" id="UP000250153"/>
    </source>
</evidence>
<organism evidence="4 7">
    <name type="scientific">Ligilactobacillus murinus</name>
    <dbReference type="NCBI Taxonomy" id="1622"/>
    <lineage>
        <taxon>Bacteria</taxon>
        <taxon>Bacillati</taxon>
        <taxon>Bacillota</taxon>
        <taxon>Bacilli</taxon>
        <taxon>Lactobacillales</taxon>
        <taxon>Lactobacillaceae</taxon>
        <taxon>Ligilactobacillus</taxon>
    </lineage>
</organism>
<feature type="transmembrane region" description="Helical" evidence="1">
    <location>
        <begin position="6"/>
        <end position="27"/>
    </location>
</feature>
<dbReference type="Proteomes" id="UP000250143">
    <property type="component" value="Chromosome"/>
</dbReference>
<dbReference type="Proteomes" id="UP000250153">
    <property type="component" value="Chromosome"/>
</dbReference>
<evidence type="ECO:0000313" key="7">
    <source>
        <dbReference type="Proteomes" id="UP000306855"/>
    </source>
</evidence>
<dbReference type="RefSeq" id="WP_112195477.1">
    <property type="nucleotide sequence ID" value="NZ_CP023565.1"/>
</dbReference>
<keyword evidence="1" id="KW-0812">Transmembrane</keyword>
<dbReference type="STRING" id="1622.GCA_001953785_02123"/>
<evidence type="ECO:0000313" key="2">
    <source>
        <dbReference type="EMBL" id="AWZ37748.1"/>
    </source>
</evidence>
<evidence type="ECO:0000313" key="4">
    <source>
        <dbReference type="EMBL" id="TGY57194.1"/>
    </source>
</evidence>
<keyword evidence="5" id="KW-1185">Reference proteome</keyword>
<dbReference type="KEGG" id="lmur:CPS94_01860"/>
<keyword evidence="1" id="KW-1133">Transmembrane helix</keyword>
<protein>
    <submittedName>
        <fullName evidence="4">Holin</fullName>
    </submittedName>
</protein>
<evidence type="ECO:0000313" key="5">
    <source>
        <dbReference type="Proteomes" id="UP000250143"/>
    </source>
</evidence>
<accession>A0A2Z4W230</accession>
<dbReference type="EMBL" id="CP023565">
    <property type="protein sequence ID" value="AWZ37748.1"/>
    <property type="molecule type" value="Genomic_DNA"/>
</dbReference>
<proteinExistence type="predicted"/>
<evidence type="ECO:0000256" key="1">
    <source>
        <dbReference type="SAM" id="Phobius"/>
    </source>
</evidence>
<dbReference type="AlphaFoldDB" id="A0A2Z4W230"/>
<name>A0A2Z4W230_9LACO</name>
<dbReference type="GeneID" id="48465866"/>
<evidence type="ECO:0000313" key="3">
    <source>
        <dbReference type="EMBL" id="AWZ41263.1"/>
    </source>
</evidence>
<sequence>MEINELVVTVLATVLTAVISYCGHLLAKNSQVLTVLRAIEPLAKDAVIAAQKLGVTEYLTGVAKKKHAVQTVVQALSDAGFTITDEQVIKNAVEKAYVEQKELLAQYPQKKGGLD</sequence>
<dbReference type="EMBL" id="CP023566">
    <property type="protein sequence ID" value="AWZ41263.1"/>
    <property type="molecule type" value="Genomic_DNA"/>
</dbReference>
<dbReference type="Pfam" id="PF09682">
    <property type="entry name" value="Phage_holin_6_1"/>
    <property type="match status" value="1"/>
</dbReference>
<gene>
    <name evidence="3" type="ORF">CPQ89_09620</name>
    <name evidence="2" type="ORF">CPS94_01860</name>
    <name evidence="4" type="ORF">E5340_00565</name>
</gene>
<keyword evidence="1" id="KW-0472">Membrane</keyword>
<reference evidence="4 7" key="2">
    <citation type="submission" date="2019-04" db="EMBL/GenBank/DDBJ databases">
        <title>Microbes associate with the intestines of laboratory mice.</title>
        <authorList>
            <person name="Navarre W."/>
            <person name="Wong E."/>
            <person name="Huang K."/>
            <person name="Tropini C."/>
            <person name="Ng K."/>
            <person name="Yu B."/>
        </authorList>
    </citation>
    <scope>NUCLEOTIDE SEQUENCE [LARGE SCALE GENOMIC DNA]</scope>
    <source>
        <strain evidence="4 7">NM26_J9</strain>
    </source>
</reference>
<dbReference type="Proteomes" id="UP000306855">
    <property type="component" value="Unassembled WGS sequence"/>
</dbReference>
<dbReference type="InterPro" id="IPR010026">
    <property type="entry name" value="Phage_holin_LL-H"/>
</dbReference>
<dbReference type="EMBL" id="SRYK01000002">
    <property type="protein sequence ID" value="TGY57194.1"/>
    <property type="molecule type" value="Genomic_DNA"/>
</dbReference>
<reference evidence="5 6" key="1">
    <citation type="submission" date="2017-09" db="EMBL/GenBank/DDBJ databases">
        <title>Predominant Lactobacillus spp. isolated from feces of mice subjected to short-term calorie restriction.</title>
        <authorList>
            <person name="Zhang C."/>
            <person name="Zhao L."/>
            <person name="Pan F."/>
        </authorList>
    </citation>
    <scope>NUCLEOTIDE SEQUENCE [LARGE SCALE GENOMIC DNA]</scope>
    <source>
        <strain evidence="3 5">CR141</strain>
        <strain evidence="2 6">CR147</strain>
    </source>
</reference>